<dbReference type="EMBL" id="AUZM01000012">
    <property type="protein sequence ID" value="ERT08328.1"/>
    <property type="molecule type" value="Genomic_DNA"/>
</dbReference>
<evidence type="ECO:0000313" key="1">
    <source>
        <dbReference type="EMBL" id="ERT08328.1"/>
    </source>
</evidence>
<evidence type="ECO:0000313" key="2">
    <source>
        <dbReference type="Proteomes" id="UP000017127"/>
    </source>
</evidence>
<dbReference type="Proteomes" id="UP000017127">
    <property type="component" value="Unassembled WGS sequence"/>
</dbReference>
<proteinExistence type="predicted"/>
<sequence>MGYVHEVKFFRDKKSQKLMIALFDIPPLFCSEFWLKNIEASQYNISSLPTGFKLDKKYSVKELGIQPFLDSDKPDLSSIFQKNKTPVVDEIVRLFKEKVDYNSQNAGLLISQRDVANHFHITISDTHCFNFGGDGFAVFSIPQNAEILSTVKLLNRQQVLDRCLIAYELFKDWDYGFLGWNCEHFSRLVTTGVAVSYQVKESPLAWLNHNGYHPLAQEMIDQAVKNHLTNDQ</sequence>
<dbReference type="AlphaFoldDB" id="U7QKA7"/>
<dbReference type="RefSeq" id="WP_023065574.1">
    <property type="nucleotide sequence ID" value="NZ_AUZM01000012.1"/>
</dbReference>
<reference evidence="1 2" key="1">
    <citation type="journal article" date="2013" name="Front. Microbiol.">
        <title>Comparative genomic analyses of the cyanobacterium, Lyngbya aestuarii BL J, a powerful hydrogen producer.</title>
        <authorList>
            <person name="Kothari A."/>
            <person name="Vaughn M."/>
            <person name="Garcia-Pichel F."/>
        </authorList>
    </citation>
    <scope>NUCLEOTIDE SEQUENCE [LARGE SCALE GENOMIC DNA]</scope>
    <source>
        <strain evidence="1 2">BL J</strain>
    </source>
</reference>
<comment type="caution">
    <text evidence="1">The sequence shown here is derived from an EMBL/GenBank/DDBJ whole genome shotgun (WGS) entry which is preliminary data.</text>
</comment>
<accession>U7QKA7</accession>
<keyword evidence="2" id="KW-1185">Reference proteome</keyword>
<gene>
    <name evidence="1" type="ORF">M595_1747</name>
</gene>
<protein>
    <recommendedName>
        <fullName evidence="3">LRAT domain-containing protein</fullName>
    </recommendedName>
</protein>
<organism evidence="1 2">
    <name type="scientific">Lyngbya aestuarii BL J</name>
    <dbReference type="NCBI Taxonomy" id="1348334"/>
    <lineage>
        <taxon>Bacteria</taxon>
        <taxon>Bacillati</taxon>
        <taxon>Cyanobacteriota</taxon>
        <taxon>Cyanophyceae</taxon>
        <taxon>Oscillatoriophycideae</taxon>
        <taxon>Oscillatoriales</taxon>
        <taxon>Microcoleaceae</taxon>
        <taxon>Lyngbya</taxon>
    </lineage>
</organism>
<name>U7QKA7_9CYAN</name>
<evidence type="ECO:0008006" key="3">
    <source>
        <dbReference type="Google" id="ProtNLM"/>
    </source>
</evidence>
<dbReference type="Gene3D" id="3.90.1720.10">
    <property type="entry name" value="endopeptidase domain like (from Nostoc punctiforme)"/>
    <property type="match status" value="1"/>
</dbReference>
<dbReference type="OrthoDB" id="7949332at2"/>